<dbReference type="Proteomes" id="UP000177506">
    <property type="component" value="Unassembled WGS sequence"/>
</dbReference>
<evidence type="ECO:0000313" key="2">
    <source>
        <dbReference type="Proteomes" id="UP000177506"/>
    </source>
</evidence>
<organism evidence="1 2">
    <name type="scientific">Hymenobacter coccineus</name>
    <dbReference type="NCBI Taxonomy" id="1908235"/>
    <lineage>
        <taxon>Bacteria</taxon>
        <taxon>Pseudomonadati</taxon>
        <taxon>Bacteroidota</taxon>
        <taxon>Cytophagia</taxon>
        <taxon>Cytophagales</taxon>
        <taxon>Hymenobacteraceae</taxon>
        <taxon>Hymenobacter</taxon>
    </lineage>
</organism>
<evidence type="ECO:0000313" key="1">
    <source>
        <dbReference type="EMBL" id="OGX90128.1"/>
    </source>
</evidence>
<proteinExistence type="predicted"/>
<comment type="caution">
    <text evidence="1">The sequence shown here is derived from an EMBL/GenBank/DDBJ whole genome shotgun (WGS) entry which is preliminary data.</text>
</comment>
<sequence>MNLFRNKTFENGIYKEVYVYFRGALIYKAWFVKGKKTFSRMFHYGEGLTQFSNSEIAKR</sequence>
<gene>
    <name evidence="1" type="ORF">BEN49_23865</name>
</gene>
<name>A0A1G1TGX6_9BACT</name>
<accession>A0A1G1TGX6</accession>
<dbReference type="AlphaFoldDB" id="A0A1G1TGX6"/>
<keyword evidence="2" id="KW-1185">Reference proteome</keyword>
<reference evidence="1 2" key="1">
    <citation type="submission" date="2016-08" db="EMBL/GenBank/DDBJ databases">
        <title>Hymenobacter coccineus sp. nov., Hymenobacter lapidarius sp. nov. and Hymenobacter glacialis sp. nov., isolated from Antarctic soil.</title>
        <authorList>
            <person name="Sedlacek I."/>
            <person name="Kralova S."/>
            <person name="Kyrova K."/>
            <person name="Maslanova I."/>
            <person name="Stankova E."/>
            <person name="Vrbovska V."/>
            <person name="Nemec M."/>
            <person name="Bartak M."/>
            <person name="Svec P."/>
            <person name="Busse H.-J."/>
            <person name="Pantucek R."/>
        </authorList>
    </citation>
    <scope>NUCLEOTIDE SEQUENCE [LARGE SCALE GENOMIC DNA]</scope>
    <source>
        <strain evidence="1 2">CCM 8649</strain>
    </source>
</reference>
<dbReference type="EMBL" id="MDZA01000196">
    <property type="protein sequence ID" value="OGX90128.1"/>
    <property type="molecule type" value="Genomic_DNA"/>
</dbReference>
<protein>
    <submittedName>
        <fullName evidence="1">Uncharacterized protein</fullName>
    </submittedName>
</protein>